<dbReference type="RefSeq" id="WP_238310219.1">
    <property type="nucleotide sequence ID" value="NZ_BPQV01000003.1"/>
</dbReference>
<sequence>MSSDRLPWFRCGPSALLGALSGLQPDEGLIYVTVLLRIYETGGPIADTARTLARRTGLTERRAGAAIESLAQAGKIALLSGDRIDSASTHEELEWQRARSLDAAAAGRISGTERQKRKTRAKLAAAKSFEKPQRNQQNERTAVERALADREEELEEDSPSQARATPLPRDWYPDAEDEAIAAAAGVPPEAVPREAEQFRDWNLERNFLSHDWRISWRKWCRRYRPHRSPPLGPGGPRAAPSGFIGRLIRLHEQSLRGAYDVEPPAVDANDPGAEPSRGEDLGIAWSSGSGGRPSDALLRAAGFGGHDSRASSALRRRKAV</sequence>
<reference evidence="2" key="1">
    <citation type="journal article" date="2021" name="Front. Microbiol.">
        <title>Comprehensive Comparative Genomics and Phenotyping of Methylobacterium Species.</title>
        <authorList>
            <person name="Alessa O."/>
            <person name="Ogura Y."/>
            <person name="Fujitani Y."/>
            <person name="Takami H."/>
            <person name="Hayashi T."/>
            <person name="Sahin N."/>
            <person name="Tani A."/>
        </authorList>
    </citation>
    <scope>NUCLEOTIDE SEQUENCE</scope>
    <source>
        <strain evidence="2">NBRC 15689</strain>
    </source>
</reference>
<comment type="caution">
    <text evidence="2">The sequence shown here is derived from an EMBL/GenBank/DDBJ whole genome shotgun (WGS) entry which is preliminary data.</text>
</comment>
<name>A0ABQ4T3N3_METOR</name>
<organism evidence="2 3">
    <name type="scientific">Methylobacterium organophilum</name>
    <dbReference type="NCBI Taxonomy" id="410"/>
    <lineage>
        <taxon>Bacteria</taxon>
        <taxon>Pseudomonadati</taxon>
        <taxon>Pseudomonadota</taxon>
        <taxon>Alphaproteobacteria</taxon>
        <taxon>Hyphomicrobiales</taxon>
        <taxon>Methylobacteriaceae</taxon>
        <taxon>Methylobacterium</taxon>
    </lineage>
</organism>
<protein>
    <submittedName>
        <fullName evidence="2">Uncharacterized protein</fullName>
    </submittedName>
</protein>
<evidence type="ECO:0000256" key="1">
    <source>
        <dbReference type="SAM" id="MobiDB-lite"/>
    </source>
</evidence>
<proteinExistence type="predicted"/>
<evidence type="ECO:0000313" key="2">
    <source>
        <dbReference type="EMBL" id="GJE26251.1"/>
    </source>
</evidence>
<keyword evidence="3" id="KW-1185">Reference proteome</keyword>
<accession>A0ABQ4T3N3</accession>
<gene>
    <name evidence="2" type="ORF">LKMONMHP_1100</name>
</gene>
<evidence type="ECO:0000313" key="3">
    <source>
        <dbReference type="Proteomes" id="UP001055156"/>
    </source>
</evidence>
<feature type="region of interest" description="Disordered" evidence="1">
    <location>
        <begin position="261"/>
        <end position="320"/>
    </location>
</feature>
<reference evidence="2" key="2">
    <citation type="submission" date="2021-08" db="EMBL/GenBank/DDBJ databases">
        <authorList>
            <person name="Tani A."/>
            <person name="Ola A."/>
            <person name="Ogura Y."/>
            <person name="Katsura K."/>
            <person name="Hayashi T."/>
        </authorList>
    </citation>
    <scope>NUCLEOTIDE SEQUENCE</scope>
    <source>
        <strain evidence="2">NBRC 15689</strain>
    </source>
</reference>
<feature type="region of interest" description="Disordered" evidence="1">
    <location>
        <begin position="104"/>
        <end position="171"/>
    </location>
</feature>
<dbReference type="Proteomes" id="UP001055156">
    <property type="component" value="Unassembled WGS sequence"/>
</dbReference>
<dbReference type="EMBL" id="BPQV01000003">
    <property type="protein sequence ID" value="GJE26251.1"/>
    <property type="molecule type" value="Genomic_DNA"/>
</dbReference>